<sequence length="120" mass="13966">MGVNVPTNLRFNITKLILLRNGFGLQKQELLQSIFFNQLSEKISKMTTVRNSLQLQSEKENHHHDPRSFSRDILLQHGGCWEGLDYTDDEAHPVEEDDNMGENDMRFVQDSFIYPGKKDQ</sequence>
<dbReference type="AlphaFoldDB" id="A0ABD3DN33"/>
<proteinExistence type="predicted"/>
<dbReference type="Proteomes" id="UP001632038">
    <property type="component" value="Unassembled WGS sequence"/>
</dbReference>
<keyword evidence="2" id="KW-1185">Reference proteome</keyword>
<gene>
    <name evidence="1" type="ORF">CASFOL_014518</name>
</gene>
<accession>A0ABD3DN33</accession>
<reference evidence="2" key="1">
    <citation type="journal article" date="2024" name="IScience">
        <title>Strigolactones Initiate the Formation of Haustorium-like Structures in Castilleja.</title>
        <authorList>
            <person name="Buerger M."/>
            <person name="Peterson D."/>
            <person name="Chory J."/>
        </authorList>
    </citation>
    <scope>NUCLEOTIDE SEQUENCE [LARGE SCALE GENOMIC DNA]</scope>
</reference>
<organism evidence="1 2">
    <name type="scientific">Castilleja foliolosa</name>
    <dbReference type="NCBI Taxonomy" id="1961234"/>
    <lineage>
        <taxon>Eukaryota</taxon>
        <taxon>Viridiplantae</taxon>
        <taxon>Streptophyta</taxon>
        <taxon>Embryophyta</taxon>
        <taxon>Tracheophyta</taxon>
        <taxon>Spermatophyta</taxon>
        <taxon>Magnoliopsida</taxon>
        <taxon>eudicotyledons</taxon>
        <taxon>Gunneridae</taxon>
        <taxon>Pentapetalae</taxon>
        <taxon>asterids</taxon>
        <taxon>lamiids</taxon>
        <taxon>Lamiales</taxon>
        <taxon>Orobanchaceae</taxon>
        <taxon>Pedicularideae</taxon>
        <taxon>Castillejinae</taxon>
        <taxon>Castilleja</taxon>
    </lineage>
</organism>
<evidence type="ECO:0000313" key="2">
    <source>
        <dbReference type="Proteomes" id="UP001632038"/>
    </source>
</evidence>
<evidence type="ECO:0000313" key="1">
    <source>
        <dbReference type="EMBL" id="KAL3643703.1"/>
    </source>
</evidence>
<comment type="caution">
    <text evidence="1">The sequence shown here is derived from an EMBL/GenBank/DDBJ whole genome shotgun (WGS) entry which is preliminary data.</text>
</comment>
<protein>
    <submittedName>
        <fullName evidence="1">Uncharacterized protein</fullName>
    </submittedName>
</protein>
<name>A0ABD3DN33_9LAMI</name>
<dbReference type="EMBL" id="JAVIJP010000016">
    <property type="protein sequence ID" value="KAL3643703.1"/>
    <property type="molecule type" value="Genomic_DNA"/>
</dbReference>